<dbReference type="Proteomes" id="UP000326939">
    <property type="component" value="Chromosome 2"/>
</dbReference>
<keyword evidence="3" id="KW-1185">Reference proteome</keyword>
<keyword evidence="1" id="KW-1133">Transmembrane helix</keyword>
<protein>
    <submittedName>
        <fullName evidence="2">Uncharacterized protein</fullName>
    </submittedName>
</protein>
<accession>A0A5N5NP88</accession>
<comment type="caution">
    <text evidence="2">The sequence shown here is derived from an EMBL/GenBank/DDBJ whole genome shotgun (WGS) entry which is preliminary data.</text>
</comment>
<feature type="transmembrane region" description="Helical" evidence="1">
    <location>
        <begin position="38"/>
        <end position="57"/>
    </location>
</feature>
<keyword evidence="1" id="KW-0812">Transmembrane</keyword>
<evidence type="ECO:0000313" key="3">
    <source>
        <dbReference type="Proteomes" id="UP000326939"/>
    </source>
</evidence>
<reference evidence="3" key="1">
    <citation type="journal article" date="2019" name="Gigascience">
        <title>De novo genome assembly of the endangered Acer yangbiense, a plant species with extremely small populations endemic to Yunnan Province, China.</title>
        <authorList>
            <person name="Yang J."/>
            <person name="Wariss H.M."/>
            <person name="Tao L."/>
            <person name="Zhang R."/>
            <person name="Yun Q."/>
            <person name="Hollingsworth P."/>
            <person name="Dao Z."/>
            <person name="Luo G."/>
            <person name="Guo H."/>
            <person name="Ma Y."/>
            <person name="Sun W."/>
        </authorList>
    </citation>
    <scope>NUCLEOTIDE SEQUENCE [LARGE SCALE GENOMIC DNA]</scope>
    <source>
        <strain evidence="3">cv. br00</strain>
    </source>
</reference>
<dbReference type="GO" id="GO:0005525">
    <property type="term" value="F:GTP binding"/>
    <property type="evidence" value="ECO:0007669"/>
    <property type="project" value="InterPro"/>
</dbReference>
<keyword evidence="1" id="KW-0472">Membrane</keyword>
<dbReference type="Pfam" id="PF00071">
    <property type="entry name" value="Ras"/>
    <property type="match status" value="1"/>
</dbReference>
<dbReference type="GO" id="GO:0003924">
    <property type="term" value="F:GTPase activity"/>
    <property type="evidence" value="ECO:0007669"/>
    <property type="project" value="InterPro"/>
</dbReference>
<dbReference type="AlphaFoldDB" id="A0A5N5NP88"/>
<sequence length="89" mass="10003">MMKVLDYSERREGIQDGNFALCINNDVGLSWDLLVPGIFHLCNLLFDGALFFLLFFCSDYLFKLLLIGDSGVGKSCLLLRFAVGLELFS</sequence>
<organism evidence="2 3">
    <name type="scientific">Salix brachista</name>
    <dbReference type="NCBI Taxonomy" id="2182728"/>
    <lineage>
        <taxon>Eukaryota</taxon>
        <taxon>Viridiplantae</taxon>
        <taxon>Streptophyta</taxon>
        <taxon>Embryophyta</taxon>
        <taxon>Tracheophyta</taxon>
        <taxon>Spermatophyta</taxon>
        <taxon>Magnoliopsida</taxon>
        <taxon>eudicotyledons</taxon>
        <taxon>Gunneridae</taxon>
        <taxon>Pentapetalae</taxon>
        <taxon>rosids</taxon>
        <taxon>fabids</taxon>
        <taxon>Malpighiales</taxon>
        <taxon>Salicaceae</taxon>
        <taxon>Saliceae</taxon>
        <taxon>Salix</taxon>
    </lineage>
</organism>
<dbReference type="InterPro" id="IPR027417">
    <property type="entry name" value="P-loop_NTPase"/>
</dbReference>
<dbReference type="EMBL" id="VDCV01000002">
    <property type="protein sequence ID" value="KAB5569009.1"/>
    <property type="molecule type" value="Genomic_DNA"/>
</dbReference>
<dbReference type="Gene3D" id="3.40.50.300">
    <property type="entry name" value="P-loop containing nucleotide triphosphate hydrolases"/>
    <property type="match status" value="1"/>
</dbReference>
<gene>
    <name evidence="2" type="ORF">DKX38_002802</name>
</gene>
<evidence type="ECO:0000313" key="2">
    <source>
        <dbReference type="EMBL" id="KAB5569009.1"/>
    </source>
</evidence>
<proteinExistence type="predicted"/>
<dbReference type="SUPFAM" id="SSF52540">
    <property type="entry name" value="P-loop containing nucleoside triphosphate hydrolases"/>
    <property type="match status" value="1"/>
</dbReference>
<name>A0A5N5NP88_9ROSI</name>
<dbReference type="InterPro" id="IPR001806">
    <property type="entry name" value="Small_GTPase"/>
</dbReference>
<evidence type="ECO:0000256" key="1">
    <source>
        <dbReference type="SAM" id="Phobius"/>
    </source>
</evidence>